<accession>A0A250I609</accession>
<dbReference type="Pfam" id="PF22549">
    <property type="entry name" value="ARPP-2"/>
    <property type="match status" value="1"/>
</dbReference>
<organism evidence="2 3">
    <name type="scientific">Melittangium boletus DSM 14713</name>
    <dbReference type="NCBI Taxonomy" id="1294270"/>
    <lineage>
        <taxon>Bacteria</taxon>
        <taxon>Pseudomonadati</taxon>
        <taxon>Myxococcota</taxon>
        <taxon>Myxococcia</taxon>
        <taxon>Myxococcales</taxon>
        <taxon>Cystobacterineae</taxon>
        <taxon>Archangiaceae</taxon>
        <taxon>Melittangium</taxon>
    </lineage>
</organism>
<dbReference type="Proteomes" id="UP000217289">
    <property type="component" value="Chromosome"/>
</dbReference>
<dbReference type="AlphaFoldDB" id="A0A250I609"/>
<dbReference type="InterPro" id="IPR054346">
    <property type="entry name" value="ARPP-2"/>
</dbReference>
<feature type="domain" description="ARG and Rhodanese-Phosphatase-superfamily-associated" evidence="1">
    <location>
        <begin position="14"/>
        <end position="292"/>
    </location>
</feature>
<sequence length="392" mass="44516">MNLDDVEFKRLLPTGLRLAPSQVWGTLRLVPVLRDEVRGDLRFSRRVYDDALSVVSVKGQPLSARSTHYLSYVPHGLVMDWDERSAAVTLGTQLDTPEGTVLARKGPLTVRLLHRMAHREDKRRLRLLPLHLAMEGFLALHFGGPEVAWSEYSQEVLRQGLNPRFESSVTGWANPAFAEALRIFELHERQVGVLIFQADQLLSISLVSHPDDYRVMHRALVEDFYGELMLQYGFLGQVPPLGLDVDAREVSSVKELRAAITRMREHWADFQGFMAGALLGAEVHAHTVYTAGPFRLQRFITSLQPSEENHLGEFIQREDGTLEYLKTYRLSSAQTRRAYLLKQLAGCDWDLARTAAHLKTTRDELMVRLGNAGFGYLLKEHVLAAALRRQRK</sequence>
<protein>
    <recommendedName>
        <fullName evidence="1">ARG and Rhodanese-Phosphatase-superfamily-associated domain-containing protein</fullName>
    </recommendedName>
</protein>
<dbReference type="OrthoDB" id="5487146at2"/>
<keyword evidence="3" id="KW-1185">Reference proteome</keyword>
<name>A0A250I609_9BACT</name>
<dbReference type="EMBL" id="CP022163">
    <property type="protein sequence ID" value="ATB26612.1"/>
    <property type="molecule type" value="Genomic_DNA"/>
</dbReference>
<gene>
    <name evidence="2" type="ORF">MEBOL_000040</name>
</gene>
<evidence type="ECO:0000313" key="2">
    <source>
        <dbReference type="EMBL" id="ATB26612.1"/>
    </source>
</evidence>
<evidence type="ECO:0000259" key="1">
    <source>
        <dbReference type="Pfam" id="PF22549"/>
    </source>
</evidence>
<proteinExistence type="predicted"/>
<dbReference type="RefSeq" id="WP_095975524.1">
    <property type="nucleotide sequence ID" value="NZ_CP022163.1"/>
</dbReference>
<reference evidence="2 3" key="1">
    <citation type="submission" date="2017-06" db="EMBL/GenBank/DDBJ databases">
        <authorList>
            <person name="Kim H.J."/>
            <person name="Triplett B.A."/>
        </authorList>
    </citation>
    <scope>NUCLEOTIDE SEQUENCE [LARGE SCALE GENOMIC DNA]</scope>
    <source>
        <strain evidence="2 3">DSM 14713</strain>
    </source>
</reference>
<dbReference type="KEGG" id="mbd:MEBOL_000040"/>
<evidence type="ECO:0000313" key="3">
    <source>
        <dbReference type="Proteomes" id="UP000217289"/>
    </source>
</evidence>